<dbReference type="Pfam" id="PF13516">
    <property type="entry name" value="LRR_6"/>
    <property type="match status" value="3"/>
</dbReference>
<dbReference type="Gene3D" id="3.80.10.10">
    <property type="entry name" value="Ribonuclease Inhibitor"/>
    <property type="match status" value="3"/>
</dbReference>
<feature type="compositionally biased region" description="Pro residues" evidence="1">
    <location>
        <begin position="372"/>
        <end position="389"/>
    </location>
</feature>
<comment type="caution">
    <text evidence="2">The sequence shown here is derived from an EMBL/GenBank/DDBJ whole genome shotgun (WGS) entry which is preliminary data.</text>
</comment>
<feature type="region of interest" description="Disordered" evidence="1">
    <location>
        <begin position="665"/>
        <end position="696"/>
    </location>
</feature>
<dbReference type="SMART" id="SM00368">
    <property type="entry name" value="LRR_RI"/>
    <property type="match status" value="7"/>
</dbReference>
<dbReference type="PANTHER" id="PTHR24114:SF2">
    <property type="entry name" value="F-BOX DOMAIN-CONTAINING PROTEIN-RELATED"/>
    <property type="match status" value="1"/>
</dbReference>
<accession>A0A9P6C0L7</accession>
<evidence type="ECO:0000256" key="1">
    <source>
        <dbReference type="SAM" id="MobiDB-lite"/>
    </source>
</evidence>
<feature type="region of interest" description="Disordered" evidence="1">
    <location>
        <begin position="888"/>
        <end position="965"/>
    </location>
</feature>
<dbReference type="OrthoDB" id="120976at2759"/>
<dbReference type="EMBL" id="MU151371">
    <property type="protein sequence ID" value="KAF9444503.1"/>
    <property type="molecule type" value="Genomic_DNA"/>
</dbReference>
<sequence>MAASSSYCSPSSSAVTIPTPGKSILKRPPQQQQSLFSRFTKFLPTTQAHTDDETKPLKRAHFILPEIAIVYPISSINPPSTPALKDEKRAIEDREFERRRRVVRAPPTSPGAESDGWWNMDKVESFYRECCAGCDDDPDPAISAAFKNASHASPRTVDLSGVQLTITSAAVLSDVFTIEWGLRKVVFRECDLDEHTLKPILHSLLIPGTLSFLSVASNRRLKASAFRLIGAYIKKAKSLRFLDLAQNSLDKRAIEYVVAGLESPPEQGLESLRLDDCALRPAALEALCRAVRTSSLKHISLRHNRISSTGGVALALMIRDYPDTMPNPISISPTPSSSGTPASSTTSSPTTSVSSLPPITSPPGTPTTTQLPLPPPSNKTGPVLPPPRHPSQAPMQTTYTPYIPRNKRRGAAAPGPTSPLAVTAQQIPIITSSSQGGVTARYPVPAQAGSGHGRQEGSATAAGRHHNAGPSAALLDRVRALDALPRLGALRTLDLKGNDLRNGIAYLAQVLKRNRTLKLLNLSENKLDVLCLVAIAEALKYNSCLETLDMSKNPCSGPSLDGIQSLRTAFTLNTSLKRLFLSSTHVSSAGAIALAEFLPESTSLLHLDLTNNAIDLAGVMALNSGLKSNHVMRCLDLNIPPADEKFAKMCREILNTCIRNTEEAERSSRGGFAASTGSAPTSAISETPGATASQIVSGRGQKKGVWGLIEDSELARSIRKDEEKKIENSVITRARGCVNQLKAFIASSPSPSPAPSPLLGVPPAVTKRQRPAAQEMTAASEAVILELVAAIQETQDPERLEELLSVNDEINALLAQISSGGSGSSSVGSVDSGVVEGGGRPKLVLQGLGLSFDNDADTAIGISGNENGNDYATQLLDTGECENGTDVSDVSDVGAVGVDGGVVGSGIEGEERVEEEEEEEETPTTPRIDKGKGRAEPEQEEPEKVLSPSYVIDSEDEDENGIPEEIAALMPSPTERSRSWVEEEGEIFRKGNILLGPEELEGEYAGEELRKELLEAMVERPPPRPIHDEFGVDGFLGPGLDTLDPTPMNVPLSPPPPSVGTPTIHSPGFSNGFGLSSPTGEQQKPPPRPYIPRKTSSASIMSVISPSVGSPGPGLQSPASGGNGVGMATSPSPPVVGSASGGSPNALAHVPTFVKRVRSVDSGGTSSGSGSASG</sequence>
<organism evidence="2 3">
    <name type="scientific">Macrolepiota fuliginosa MF-IS2</name>
    <dbReference type="NCBI Taxonomy" id="1400762"/>
    <lineage>
        <taxon>Eukaryota</taxon>
        <taxon>Fungi</taxon>
        <taxon>Dikarya</taxon>
        <taxon>Basidiomycota</taxon>
        <taxon>Agaricomycotina</taxon>
        <taxon>Agaricomycetes</taxon>
        <taxon>Agaricomycetidae</taxon>
        <taxon>Agaricales</taxon>
        <taxon>Agaricineae</taxon>
        <taxon>Agaricaceae</taxon>
        <taxon>Macrolepiota</taxon>
    </lineage>
</organism>
<proteinExistence type="predicted"/>
<name>A0A9P6C0L7_9AGAR</name>
<feature type="region of interest" description="Disordered" evidence="1">
    <location>
        <begin position="326"/>
        <end position="419"/>
    </location>
</feature>
<evidence type="ECO:0000313" key="2">
    <source>
        <dbReference type="EMBL" id="KAF9444503.1"/>
    </source>
</evidence>
<keyword evidence="3" id="KW-1185">Reference proteome</keyword>
<feature type="compositionally biased region" description="Gly residues" evidence="1">
    <location>
        <begin position="897"/>
        <end position="907"/>
    </location>
</feature>
<dbReference type="InterPro" id="IPR001611">
    <property type="entry name" value="Leu-rich_rpt"/>
</dbReference>
<feature type="compositionally biased region" description="Acidic residues" evidence="1">
    <location>
        <begin position="911"/>
        <end position="922"/>
    </location>
</feature>
<feature type="region of interest" description="Disordered" evidence="1">
    <location>
        <begin position="1021"/>
        <end position="1147"/>
    </location>
</feature>
<feature type="compositionally biased region" description="Polar residues" evidence="1">
    <location>
        <begin position="1073"/>
        <end position="1082"/>
    </location>
</feature>
<evidence type="ECO:0000313" key="3">
    <source>
        <dbReference type="Proteomes" id="UP000807342"/>
    </source>
</evidence>
<protein>
    <submittedName>
        <fullName evidence="2">RNI-like protein</fullName>
    </submittedName>
</protein>
<dbReference type="InterPro" id="IPR032675">
    <property type="entry name" value="LRR_dom_sf"/>
</dbReference>
<feature type="region of interest" description="Disordered" evidence="1">
    <location>
        <begin position="1"/>
        <end position="30"/>
    </location>
</feature>
<feature type="compositionally biased region" description="Low complexity" evidence="1">
    <location>
        <begin position="326"/>
        <end position="358"/>
    </location>
</feature>
<feature type="compositionally biased region" description="Basic and acidic residues" evidence="1">
    <location>
        <begin position="1021"/>
        <end position="1030"/>
    </location>
</feature>
<feature type="compositionally biased region" description="Low complexity" evidence="1">
    <location>
        <begin position="1"/>
        <end position="14"/>
    </location>
</feature>
<dbReference type="Proteomes" id="UP000807342">
    <property type="component" value="Unassembled WGS sequence"/>
</dbReference>
<dbReference type="InterPro" id="IPR052394">
    <property type="entry name" value="LRR-containing"/>
</dbReference>
<feature type="compositionally biased region" description="Basic and acidic residues" evidence="1">
    <location>
        <begin position="927"/>
        <end position="937"/>
    </location>
</feature>
<dbReference type="PANTHER" id="PTHR24114">
    <property type="entry name" value="LEUCINE RICH REPEAT FAMILY PROTEIN"/>
    <property type="match status" value="1"/>
</dbReference>
<dbReference type="AlphaFoldDB" id="A0A9P6C0L7"/>
<feature type="compositionally biased region" description="Low complexity" evidence="1">
    <location>
        <begin position="1096"/>
        <end position="1114"/>
    </location>
</feature>
<reference evidence="2" key="1">
    <citation type="submission" date="2020-11" db="EMBL/GenBank/DDBJ databases">
        <authorList>
            <consortium name="DOE Joint Genome Institute"/>
            <person name="Ahrendt S."/>
            <person name="Riley R."/>
            <person name="Andreopoulos W."/>
            <person name="Labutti K."/>
            <person name="Pangilinan J."/>
            <person name="Ruiz-Duenas F.J."/>
            <person name="Barrasa J.M."/>
            <person name="Sanchez-Garcia M."/>
            <person name="Camarero S."/>
            <person name="Miyauchi S."/>
            <person name="Serrano A."/>
            <person name="Linde D."/>
            <person name="Babiker R."/>
            <person name="Drula E."/>
            <person name="Ayuso-Fernandez I."/>
            <person name="Pacheco R."/>
            <person name="Padilla G."/>
            <person name="Ferreira P."/>
            <person name="Barriuso J."/>
            <person name="Kellner H."/>
            <person name="Castanera R."/>
            <person name="Alfaro M."/>
            <person name="Ramirez L."/>
            <person name="Pisabarro A.G."/>
            <person name="Kuo A."/>
            <person name="Tritt A."/>
            <person name="Lipzen A."/>
            <person name="He G."/>
            <person name="Yan M."/>
            <person name="Ng V."/>
            <person name="Cullen D."/>
            <person name="Martin F."/>
            <person name="Rosso M.-N."/>
            <person name="Henrissat B."/>
            <person name="Hibbett D."/>
            <person name="Martinez A.T."/>
            <person name="Grigoriev I.V."/>
        </authorList>
    </citation>
    <scope>NUCLEOTIDE SEQUENCE</scope>
    <source>
        <strain evidence="2">MF-IS2</strain>
    </source>
</reference>
<feature type="region of interest" description="Disordered" evidence="1">
    <location>
        <begin position="434"/>
        <end position="468"/>
    </location>
</feature>
<feature type="compositionally biased region" description="Polar residues" evidence="1">
    <location>
        <begin position="675"/>
        <end position="696"/>
    </location>
</feature>
<feature type="compositionally biased region" description="Acidic residues" evidence="1">
    <location>
        <begin position="953"/>
        <end position="962"/>
    </location>
</feature>
<feature type="compositionally biased region" description="Low complexity" evidence="1">
    <location>
        <begin position="1135"/>
        <end position="1144"/>
    </location>
</feature>
<gene>
    <name evidence="2" type="ORF">P691DRAFT_778217</name>
</gene>
<dbReference type="SUPFAM" id="SSF52047">
    <property type="entry name" value="RNI-like"/>
    <property type="match status" value="1"/>
</dbReference>